<evidence type="ECO:0000256" key="1">
    <source>
        <dbReference type="SAM" id="MobiDB-lite"/>
    </source>
</evidence>
<accession>C5KEE1</accession>
<gene>
    <name evidence="2" type="ORF">Pmar_PMAR009513</name>
</gene>
<sequence>MSTYGHNSNDSFSLSSAPMGGGLITSPRPLPRSPLRVPPRYSPTLLPGRLDSLYKDLEDFYYTPIDETLKGLVPPPAVPDVSVYRLCRRVYKEKAISALLDPWENIEDEKDLFDTLVTDICLNSVAWTESQDPLLIVTTVSMDRDLFQASTIFLMHFLHLKRPTYRIRCGLWMLTAITASIRRISNHFPELLQIAKAWSNENLLYVTVALHDHLATTADAKYFDKTGHAFYRNREVEHRGTELAANGVLTGRAITVTRAGDAEGSENFQVTREGHDKPFMDIARDFVNNPAAKGSSIAKDMAKLANEHLTEVLPVPISPTQVEIDHKLRAMKCRMDVKLQLKEGRSRRGYTQMKKRKTYQPTLAALPFDTKPTWLATRRNPEIKDADVSPAPLPLEDSSDGT</sequence>
<dbReference type="Proteomes" id="UP000007800">
    <property type="component" value="Unassembled WGS sequence"/>
</dbReference>
<feature type="region of interest" description="Disordered" evidence="1">
    <location>
        <begin position="376"/>
        <end position="402"/>
    </location>
</feature>
<dbReference type="OMA" id="CIKRISH"/>
<reference evidence="2 3" key="1">
    <citation type="submission" date="2008-07" db="EMBL/GenBank/DDBJ databases">
        <authorList>
            <person name="El-Sayed N."/>
            <person name="Caler E."/>
            <person name="Inman J."/>
            <person name="Amedeo P."/>
            <person name="Hass B."/>
            <person name="Wortman J."/>
        </authorList>
    </citation>
    <scope>NUCLEOTIDE SEQUENCE [LARGE SCALE GENOMIC DNA]</scope>
    <source>
        <strain evidence="3">ATCC 50983 / TXsc</strain>
    </source>
</reference>
<name>C5KEE1_PERM5</name>
<organism evidence="3">
    <name type="scientific">Perkinsus marinus (strain ATCC 50983 / TXsc)</name>
    <dbReference type="NCBI Taxonomy" id="423536"/>
    <lineage>
        <taxon>Eukaryota</taxon>
        <taxon>Sar</taxon>
        <taxon>Alveolata</taxon>
        <taxon>Perkinsozoa</taxon>
        <taxon>Perkinsea</taxon>
        <taxon>Perkinsida</taxon>
        <taxon>Perkinsidae</taxon>
        <taxon>Perkinsus</taxon>
    </lineage>
</organism>
<dbReference type="GeneID" id="9053201"/>
<dbReference type="EMBL" id="GG672330">
    <property type="protein sequence ID" value="EER17079.1"/>
    <property type="molecule type" value="Genomic_DNA"/>
</dbReference>
<proteinExistence type="predicted"/>
<dbReference type="RefSeq" id="XP_002785283.1">
    <property type="nucleotide sequence ID" value="XM_002785237.1"/>
</dbReference>
<dbReference type="InParanoid" id="C5KEE1"/>
<protein>
    <submittedName>
        <fullName evidence="2">Uncharacterized protein</fullName>
    </submittedName>
</protein>
<evidence type="ECO:0000313" key="2">
    <source>
        <dbReference type="EMBL" id="EER17079.1"/>
    </source>
</evidence>
<dbReference type="OrthoDB" id="432015at2759"/>
<dbReference type="AlphaFoldDB" id="C5KEE1"/>
<keyword evidence="3" id="KW-1185">Reference proteome</keyword>
<evidence type="ECO:0000313" key="3">
    <source>
        <dbReference type="Proteomes" id="UP000007800"/>
    </source>
</evidence>